<dbReference type="Proteomes" id="UP001314170">
    <property type="component" value="Unassembled WGS sequence"/>
</dbReference>
<feature type="non-terminal residue" evidence="1">
    <location>
        <position position="74"/>
    </location>
</feature>
<comment type="caution">
    <text evidence="1">The sequence shown here is derived from an EMBL/GenBank/DDBJ whole genome shotgun (WGS) entry which is preliminary data.</text>
</comment>
<name>A0AAV1RAM8_9ROSI</name>
<gene>
    <name evidence="1" type="ORF">DCAF_LOCUS7329</name>
</gene>
<dbReference type="AlphaFoldDB" id="A0AAV1RAM8"/>
<dbReference type="EMBL" id="CAWUPB010000913">
    <property type="protein sequence ID" value="CAK7329574.1"/>
    <property type="molecule type" value="Genomic_DNA"/>
</dbReference>
<evidence type="ECO:0000313" key="2">
    <source>
        <dbReference type="Proteomes" id="UP001314170"/>
    </source>
</evidence>
<sequence>MSEKSYLLCGRVLRHTSTMDYYSSLKTSSIMMNTLAIAMRTPTAIVVRTPIRCYCYCRMDSYYSLYLQPLQSLR</sequence>
<keyword evidence="2" id="KW-1185">Reference proteome</keyword>
<reference evidence="1 2" key="1">
    <citation type="submission" date="2024-01" db="EMBL/GenBank/DDBJ databases">
        <authorList>
            <person name="Waweru B."/>
        </authorList>
    </citation>
    <scope>NUCLEOTIDE SEQUENCE [LARGE SCALE GENOMIC DNA]</scope>
</reference>
<evidence type="ECO:0000313" key="1">
    <source>
        <dbReference type="EMBL" id="CAK7329574.1"/>
    </source>
</evidence>
<proteinExistence type="predicted"/>
<protein>
    <submittedName>
        <fullName evidence="1">Uncharacterized protein</fullName>
    </submittedName>
</protein>
<organism evidence="1 2">
    <name type="scientific">Dovyalis caffra</name>
    <dbReference type="NCBI Taxonomy" id="77055"/>
    <lineage>
        <taxon>Eukaryota</taxon>
        <taxon>Viridiplantae</taxon>
        <taxon>Streptophyta</taxon>
        <taxon>Embryophyta</taxon>
        <taxon>Tracheophyta</taxon>
        <taxon>Spermatophyta</taxon>
        <taxon>Magnoliopsida</taxon>
        <taxon>eudicotyledons</taxon>
        <taxon>Gunneridae</taxon>
        <taxon>Pentapetalae</taxon>
        <taxon>rosids</taxon>
        <taxon>fabids</taxon>
        <taxon>Malpighiales</taxon>
        <taxon>Salicaceae</taxon>
        <taxon>Flacourtieae</taxon>
        <taxon>Dovyalis</taxon>
    </lineage>
</organism>
<accession>A0AAV1RAM8</accession>